<protein>
    <submittedName>
        <fullName evidence="2">Uncharacterized protein</fullName>
    </submittedName>
</protein>
<keyword evidence="3" id="KW-1185">Reference proteome</keyword>
<dbReference type="EMBL" id="BSYO01000039">
    <property type="protein sequence ID" value="GMH31035.1"/>
    <property type="molecule type" value="Genomic_DNA"/>
</dbReference>
<dbReference type="Proteomes" id="UP001279734">
    <property type="component" value="Unassembled WGS sequence"/>
</dbReference>
<evidence type="ECO:0000313" key="2">
    <source>
        <dbReference type="EMBL" id="GMH31035.1"/>
    </source>
</evidence>
<dbReference type="PANTHER" id="PTHR36320:SF1">
    <property type="entry name" value="OS04G0611300 PROTEIN"/>
    <property type="match status" value="1"/>
</dbReference>
<dbReference type="PANTHER" id="PTHR36320">
    <property type="entry name" value="OS04G0611300 PROTEIN"/>
    <property type="match status" value="1"/>
</dbReference>
<feature type="region of interest" description="Disordered" evidence="1">
    <location>
        <begin position="107"/>
        <end position="138"/>
    </location>
</feature>
<evidence type="ECO:0000256" key="1">
    <source>
        <dbReference type="SAM" id="MobiDB-lite"/>
    </source>
</evidence>
<reference evidence="2" key="1">
    <citation type="submission" date="2023-05" db="EMBL/GenBank/DDBJ databases">
        <title>Nepenthes gracilis genome sequencing.</title>
        <authorList>
            <person name="Fukushima K."/>
        </authorList>
    </citation>
    <scope>NUCLEOTIDE SEQUENCE</scope>
    <source>
        <strain evidence="2">SING2019-196</strain>
    </source>
</reference>
<gene>
    <name evidence="2" type="ORF">Nepgr_032878</name>
</gene>
<proteinExistence type="predicted"/>
<dbReference type="AlphaFoldDB" id="A0AAD3Y803"/>
<feature type="compositionally biased region" description="Basic residues" evidence="1">
    <location>
        <begin position="114"/>
        <end position="138"/>
    </location>
</feature>
<name>A0AAD3Y803_NEPGR</name>
<accession>A0AAD3Y803</accession>
<sequence length="138" mass="14961">MIIVNGGEETAINRTSNCKVVEMAKSLRSKRDKRLRAIRREIVQPFYDKKDAAKQAAQEAALAAPKLPVRSAVSQAMDISASATASTSNDSMDVDTAVGNQSTESLKAVGGVGKKSKRKFKLAKRRLHGKGKIGRRHI</sequence>
<comment type="caution">
    <text evidence="2">The sequence shown here is derived from an EMBL/GenBank/DDBJ whole genome shotgun (WGS) entry which is preliminary data.</text>
</comment>
<evidence type="ECO:0000313" key="3">
    <source>
        <dbReference type="Proteomes" id="UP001279734"/>
    </source>
</evidence>
<organism evidence="2 3">
    <name type="scientific">Nepenthes gracilis</name>
    <name type="common">Slender pitcher plant</name>
    <dbReference type="NCBI Taxonomy" id="150966"/>
    <lineage>
        <taxon>Eukaryota</taxon>
        <taxon>Viridiplantae</taxon>
        <taxon>Streptophyta</taxon>
        <taxon>Embryophyta</taxon>
        <taxon>Tracheophyta</taxon>
        <taxon>Spermatophyta</taxon>
        <taxon>Magnoliopsida</taxon>
        <taxon>eudicotyledons</taxon>
        <taxon>Gunneridae</taxon>
        <taxon>Pentapetalae</taxon>
        <taxon>Caryophyllales</taxon>
        <taxon>Nepenthaceae</taxon>
        <taxon>Nepenthes</taxon>
    </lineage>
</organism>